<evidence type="ECO:0000256" key="1">
    <source>
        <dbReference type="ARBA" id="ARBA00021639"/>
    </source>
</evidence>
<dbReference type="eggNOG" id="ENOG502QWDA">
    <property type="taxonomic scope" value="Eukaryota"/>
</dbReference>
<dbReference type="Pfam" id="PF14941">
    <property type="entry name" value="OAF_N"/>
    <property type="match status" value="1"/>
</dbReference>
<dbReference type="SUPFAM" id="SSF52540">
    <property type="entry name" value="P-loop containing nucleoside triphosphate hydrolases"/>
    <property type="match status" value="1"/>
</dbReference>
<evidence type="ECO:0000313" key="5">
    <source>
        <dbReference type="EMBL" id="EEN53133.1"/>
    </source>
</evidence>
<dbReference type="PANTHER" id="PTHR13423">
    <property type="entry name" value="OUT AT FIRST"/>
    <property type="match status" value="1"/>
</dbReference>
<reference evidence="5" key="1">
    <citation type="journal article" date="2008" name="Nature">
        <title>The amphioxus genome and the evolution of the chordate karyotype.</title>
        <authorList>
            <consortium name="US DOE Joint Genome Institute (JGI-PGF)"/>
            <person name="Putnam N.H."/>
            <person name="Butts T."/>
            <person name="Ferrier D.E.K."/>
            <person name="Furlong R.F."/>
            <person name="Hellsten U."/>
            <person name="Kawashima T."/>
            <person name="Robinson-Rechavi M."/>
            <person name="Shoguchi E."/>
            <person name="Terry A."/>
            <person name="Yu J.-K."/>
            <person name="Benito-Gutierrez E.L."/>
            <person name="Dubchak I."/>
            <person name="Garcia-Fernandez J."/>
            <person name="Gibson-Brown J.J."/>
            <person name="Grigoriev I.V."/>
            <person name="Horton A.C."/>
            <person name="de Jong P.J."/>
            <person name="Jurka J."/>
            <person name="Kapitonov V.V."/>
            <person name="Kohara Y."/>
            <person name="Kuroki Y."/>
            <person name="Lindquist E."/>
            <person name="Lucas S."/>
            <person name="Osoegawa K."/>
            <person name="Pennacchio L.A."/>
            <person name="Salamov A.A."/>
            <person name="Satou Y."/>
            <person name="Sauka-Spengler T."/>
            <person name="Schmutz J."/>
            <person name="Shin-I T."/>
            <person name="Toyoda A."/>
            <person name="Bronner-Fraser M."/>
            <person name="Fujiyama A."/>
            <person name="Holland L.Z."/>
            <person name="Holland P.W.H."/>
            <person name="Satoh N."/>
            <person name="Rokhsar D.S."/>
        </authorList>
    </citation>
    <scope>NUCLEOTIDE SEQUENCE [LARGE SCALE GENOMIC DNA]</scope>
    <source>
        <strain evidence="5">S238N-H82</strain>
        <tissue evidence="5">Testes</tissue>
    </source>
</reference>
<dbReference type="Gene3D" id="3.40.50.300">
    <property type="entry name" value="P-loop containing nucleotide triphosphate hydrolases"/>
    <property type="match status" value="1"/>
</dbReference>
<evidence type="ECO:0000259" key="4">
    <source>
        <dbReference type="Pfam" id="PF14941"/>
    </source>
</evidence>
<dbReference type="Pfam" id="PF13245">
    <property type="entry name" value="AAA_19"/>
    <property type="match status" value="1"/>
</dbReference>
<dbReference type="PANTHER" id="PTHR13423:SF2">
    <property type="entry name" value="OUT AT FIRST PROTEIN HOMOLOG"/>
    <property type="match status" value="1"/>
</dbReference>
<evidence type="ECO:0000259" key="3">
    <source>
        <dbReference type="Pfam" id="PF08378"/>
    </source>
</evidence>
<evidence type="ECO:0000256" key="2">
    <source>
        <dbReference type="SAM" id="Coils"/>
    </source>
</evidence>
<sequence length="708" mass="80860">METNCPRVNFTAQRSLHDDGSVEFNNREVERYVRHNYPDWLTGFHMVPEVFTFSGEQIDQVQRKGDDAEGHVYRLLHELGNDLGEPMFVIHSFSFNEQVQRGTDIWRVYGETDFVIVSKKYGVIFMEVKAVSSHSILRKRFKKAQDQINKARKALAEYLRDKVSRDAATALFRNPAFVLMPNCRTPQDSMDAYKDGCFWEDCQDGRCFRQWWDRNIGCIRPLWMREDMYKGLLCRFIGLRSATTRTLGKLVDDTTRDVLQMFNSQQLALLNNVGLPRTQIITGPAGSGKTSILLHKVQALNTDISKTGKQEKILVLCYNKPLKTRLTKELEKCRWVTVQTLDSILCQLSAAGSTDVAEMREEEKCALVDRVLEDRPRIHRMYTFDHIFVDEGQDFIGNWRTLLKEIQAKSLCKRKFHWIFLDSNQHVYRTARGFSEEELASAIQLRKVYRMTGSVFDQFKKYFSDPGEETEYSIGHDIVGLCIEWDKMDQARRGSAQVACDHISRHVHRLLGNHVCGKDICVLLRTFEDVCDVVGQLQARGIQCQNAEDSIMHPVDSAIIVESLPRFKGLETKDVAAGYASLWYRTMVSPSSPGCVLVVPLLLWVSAGGGTAQLVVNVRNRGGDVTQESIMADTDQDIITLEFQKSDGTLVTMVIDFKSEVQIFKALILGEMERGQSQYQVICQVTKFSKNEFISSDAMSKLRQGYGL</sequence>
<dbReference type="EMBL" id="GG666574">
    <property type="protein sequence ID" value="EEN53133.1"/>
    <property type="molecule type" value="Genomic_DNA"/>
</dbReference>
<accession>C3Z282</accession>
<dbReference type="InterPro" id="IPR011528">
    <property type="entry name" value="NERD"/>
</dbReference>
<feature type="domain" description="NERD" evidence="3">
    <location>
        <begin position="64"/>
        <end position="161"/>
    </location>
</feature>
<gene>
    <name evidence="5" type="ORF">BRAFLDRAFT_76348</name>
</gene>
<feature type="coiled-coil region" evidence="2">
    <location>
        <begin position="134"/>
        <end position="161"/>
    </location>
</feature>
<dbReference type="InterPro" id="IPR027417">
    <property type="entry name" value="P-loop_NTPase"/>
</dbReference>
<feature type="domain" description="Out at first protein BRICHOS-like" evidence="4">
    <location>
        <begin position="613"/>
        <end position="704"/>
    </location>
</feature>
<organism>
    <name type="scientific">Branchiostoma floridae</name>
    <name type="common">Florida lancelet</name>
    <name type="synonym">Amphioxus</name>
    <dbReference type="NCBI Taxonomy" id="7739"/>
    <lineage>
        <taxon>Eukaryota</taxon>
        <taxon>Metazoa</taxon>
        <taxon>Chordata</taxon>
        <taxon>Cephalochordata</taxon>
        <taxon>Leptocardii</taxon>
        <taxon>Amphioxiformes</taxon>
        <taxon>Branchiostomatidae</taxon>
        <taxon>Branchiostoma</taxon>
    </lineage>
</organism>
<keyword evidence="2" id="KW-0175">Coiled coil</keyword>
<name>C3Z282_BRAFL</name>
<dbReference type="InterPro" id="IPR026315">
    <property type="entry name" value="Oaf"/>
</dbReference>
<dbReference type="InParanoid" id="C3Z282"/>
<dbReference type="InterPro" id="IPR053894">
    <property type="entry name" value="OAF_N"/>
</dbReference>
<dbReference type="AlphaFoldDB" id="C3Z282"/>
<protein>
    <recommendedName>
        <fullName evidence="1">Out at first protein homolog</fullName>
    </recommendedName>
</protein>
<proteinExistence type="predicted"/>
<dbReference type="Pfam" id="PF08378">
    <property type="entry name" value="NERD"/>
    <property type="match status" value="1"/>
</dbReference>